<reference evidence="2" key="1">
    <citation type="submission" date="2014-09" db="EMBL/GenBank/DDBJ databases">
        <authorList>
            <person name="Sharma Rahul"/>
            <person name="Thines Marco"/>
        </authorList>
    </citation>
    <scope>NUCLEOTIDE SEQUENCE [LARGE SCALE GENOMIC DNA]</scope>
</reference>
<name>A0A0P1ASX5_PLAHL</name>
<dbReference type="Proteomes" id="UP000054928">
    <property type="component" value="Unassembled WGS sequence"/>
</dbReference>
<dbReference type="RefSeq" id="XP_024580533.1">
    <property type="nucleotide sequence ID" value="XM_024730235.1"/>
</dbReference>
<sequence length="59" mass="6841">MAKLEEHIQYMAHQSIGRALVPSDEQTGNKRADSISRPVFRRRAESRSIFRSFVQLPQI</sequence>
<protein>
    <submittedName>
        <fullName evidence="1">Uncharacterized protein</fullName>
    </submittedName>
</protein>
<dbReference type="EMBL" id="CCYD01000810">
    <property type="protein sequence ID" value="CEG44164.1"/>
    <property type="molecule type" value="Genomic_DNA"/>
</dbReference>
<evidence type="ECO:0000313" key="1">
    <source>
        <dbReference type="EMBL" id="CEG44164.1"/>
    </source>
</evidence>
<evidence type="ECO:0000313" key="2">
    <source>
        <dbReference type="Proteomes" id="UP000054928"/>
    </source>
</evidence>
<dbReference type="GeneID" id="36409477"/>
<proteinExistence type="predicted"/>
<dbReference type="AlphaFoldDB" id="A0A0P1ASX5"/>
<accession>A0A0P1ASX5</accession>
<keyword evidence="2" id="KW-1185">Reference proteome</keyword>
<organism evidence="1 2">
    <name type="scientific">Plasmopara halstedii</name>
    <name type="common">Downy mildew of sunflower</name>
    <dbReference type="NCBI Taxonomy" id="4781"/>
    <lineage>
        <taxon>Eukaryota</taxon>
        <taxon>Sar</taxon>
        <taxon>Stramenopiles</taxon>
        <taxon>Oomycota</taxon>
        <taxon>Peronosporomycetes</taxon>
        <taxon>Peronosporales</taxon>
        <taxon>Peronosporaceae</taxon>
        <taxon>Plasmopara</taxon>
    </lineage>
</organism>